<dbReference type="PANTHER" id="PTHR43037">
    <property type="entry name" value="UNNAMED PRODUCT-RELATED"/>
    <property type="match status" value="1"/>
</dbReference>
<organism evidence="3 4">
    <name type="scientific">Stieleria varia</name>
    <dbReference type="NCBI Taxonomy" id="2528005"/>
    <lineage>
        <taxon>Bacteria</taxon>
        <taxon>Pseudomonadati</taxon>
        <taxon>Planctomycetota</taxon>
        <taxon>Planctomycetia</taxon>
        <taxon>Pirellulales</taxon>
        <taxon>Pirellulaceae</taxon>
        <taxon>Stieleria</taxon>
    </lineage>
</organism>
<dbReference type="PANTHER" id="PTHR43037:SF1">
    <property type="entry name" value="BLL1128 PROTEIN"/>
    <property type="match status" value="1"/>
</dbReference>
<protein>
    <recommendedName>
        <fullName evidence="5">Prolyl oligopeptidase family protein</fullName>
    </recommendedName>
</protein>
<dbReference type="InterPro" id="IPR029058">
    <property type="entry name" value="AB_hydrolase_fold"/>
</dbReference>
<feature type="signal peptide" evidence="2">
    <location>
        <begin position="1"/>
        <end position="23"/>
    </location>
</feature>
<dbReference type="RefSeq" id="WP_146521627.1">
    <property type="nucleotide sequence ID" value="NZ_CP151726.1"/>
</dbReference>
<sequence length="677" mass="76047" precursor="true">MLPLLRSTVFTCLGLLLSANGIAQEQAFKKLPPDGIEIDAEVLQRLTDRVESINESLAAAIADSNDSLEWRSDVDVLLRAVHLAVTQNLFFKANETQAAEKLLDEAERRIAAAKEGKRGLALIGLAEEKQDEPQMLVGGFVSNIDDSVQPYGLVIPAGFDRSKLTYRLDVWLHGRGDTKTEIPFLTERMTKPGQYTPENTIVLHPFGRHCNAFKFAGETDVYESIAQVSKLVSVNPNLISIRGFSMGGAGCWHLAVHDSTRWFAANPGAGFVDTLVYQGWTETTPLPMDPVREKLLKWYDVLPWVANLQNTHVIPYSGENDKQKQAADRVNEVAETMGMVWPYVIGVGMGHKIDPESQQVIDEQLAQWAEEPIEMPRKEIDFITYTLRYSKADWLRVTGMREHWTAARVKAMITGDTSISLTTDGVTHIELDFSETGWPGKRSDIDIDIDGESYTVEDTGNLKGFQCRLVLETDGKWSQQERASDEIRKRPGLQGPIDDAFCDRFVFVLPSRPARHGRVQRWIDRETRYAQERWSRLMRGDVQVVMDSDLTEDQIATCNLICFGDLSSNRFLFSVAEALPLKWTRETLEIAGQTFDPVRHAPVMCVPNPMNPQRYLVINSGMTFREFSNVSNSRQIAMLPDWAVLDVTEKDDSIFAGAIAAQGFFDEKWNLPGSDAP</sequence>
<dbReference type="OrthoDB" id="236649at2"/>
<evidence type="ECO:0000313" key="3">
    <source>
        <dbReference type="EMBL" id="TWU01151.1"/>
    </source>
</evidence>
<comment type="caution">
    <text evidence="3">The sequence shown here is derived from an EMBL/GenBank/DDBJ whole genome shotgun (WGS) entry which is preliminary data.</text>
</comment>
<accession>A0A5C6AP00</accession>
<name>A0A5C6AP00_9BACT</name>
<evidence type="ECO:0000256" key="2">
    <source>
        <dbReference type="SAM" id="SignalP"/>
    </source>
</evidence>
<evidence type="ECO:0000256" key="1">
    <source>
        <dbReference type="ARBA" id="ARBA00022729"/>
    </source>
</evidence>
<proteinExistence type="predicted"/>
<keyword evidence="4" id="KW-1185">Reference proteome</keyword>
<keyword evidence="1 2" id="KW-0732">Signal</keyword>
<dbReference type="SUPFAM" id="SSF53474">
    <property type="entry name" value="alpha/beta-Hydrolases"/>
    <property type="match status" value="1"/>
</dbReference>
<dbReference type="Proteomes" id="UP000320176">
    <property type="component" value="Unassembled WGS sequence"/>
</dbReference>
<dbReference type="EMBL" id="SJPN01000005">
    <property type="protein sequence ID" value="TWU01151.1"/>
    <property type="molecule type" value="Genomic_DNA"/>
</dbReference>
<evidence type="ECO:0000313" key="4">
    <source>
        <dbReference type="Proteomes" id="UP000320176"/>
    </source>
</evidence>
<feature type="chain" id="PRO_5023084143" description="Prolyl oligopeptidase family protein" evidence="2">
    <location>
        <begin position="24"/>
        <end position="677"/>
    </location>
</feature>
<gene>
    <name evidence="3" type="ORF">Pla52n_45230</name>
</gene>
<dbReference type="AlphaFoldDB" id="A0A5C6AP00"/>
<dbReference type="Gene3D" id="3.40.50.1820">
    <property type="entry name" value="alpha/beta hydrolase"/>
    <property type="match status" value="1"/>
</dbReference>
<evidence type="ECO:0008006" key="5">
    <source>
        <dbReference type="Google" id="ProtNLM"/>
    </source>
</evidence>
<dbReference type="InterPro" id="IPR050955">
    <property type="entry name" value="Plant_Biomass_Hydrol_Est"/>
</dbReference>
<reference evidence="3 4" key="1">
    <citation type="submission" date="2019-02" db="EMBL/GenBank/DDBJ databases">
        <title>Deep-cultivation of Planctomycetes and their phenomic and genomic characterization uncovers novel biology.</title>
        <authorList>
            <person name="Wiegand S."/>
            <person name="Jogler M."/>
            <person name="Boedeker C."/>
            <person name="Pinto D."/>
            <person name="Vollmers J."/>
            <person name="Rivas-Marin E."/>
            <person name="Kohn T."/>
            <person name="Peeters S.H."/>
            <person name="Heuer A."/>
            <person name="Rast P."/>
            <person name="Oberbeckmann S."/>
            <person name="Bunk B."/>
            <person name="Jeske O."/>
            <person name="Meyerdierks A."/>
            <person name="Storesund J.E."/>
            <person name="Kallscheuer N."/>
            <person name="Luecker S."/>
            <person name="Lage O.M."/>
            <person name="Pohl T."/>
            <person name="Merkel B.J."/>
            <person name="Hornburger P."/>
            <person name="Mueller R.-W."/>
            <person name="Bruemmer F."/>
            <person name="Labrenz M."/>
            <person name="Spormann A.M."/>
            <person name="Op Den Camp H."/>
            <person name="Overmann J."/>
            <person name="Amann R."/>
            <person name="Jetten M.S.M."/>
            <person name="Mascher T."/>
            <person name="Medema M.H."/>
            <person name="Devos D.P."/>
            <person name="Kaster A.-K."/>
            <person name="Ovreas L."/>
            <person name="Rohde M."/>
            <person name="Galperin M.Y."/>
            <person name="Jogler C."/>
        </authorList>
    </citation>
    <scope>NUCLEOTIDE SEQUENCE [LARGE SCALE GENOMIC DNA]</scope>
    <source>
        <strain evidence="3 4">Pla52n</strain>
    </source>
</reference>